<gene>
    <name evidence="1" type="ORF">GSY63_16290</name>
</gene>
<reference evidence="1" key="1">
    <citation type="submission" date="2020-01" db="EMBL/GenBank/DDBJ databases">
        <authorList>
            <person name="Seo Y.L."/>
        </authorList>
    </citation>
    <scope>NUCLEOTIDE SEQUENCE</scope>
    <source>
        <strain evidence="1">R11</strain>
    </source>
</reference>
<dbReference type="RefSeq" id="WP_166586871.1">
    <property type="nucleotide sequence ID" value="NZ_WWEO01000043.1"/>
</dbReference>
<accession>A0A965ZJS4</accession>
<evidence type="ECO:0000313" key="2">
    <source>
        <dbReference type="Proteomes" id="UP000638732"/>
    </source>
</evidence>
<dbReference type="Proteomes" id="UP000638732">
    <property type="component" value="Unassembled WGS sequence"/>
</dbReference>
<sequence>MKKPLLIITATIILFATACLNGLKTEQILGRWKYIKVGVPNSSPPDTVTTAELEENKPFIDFKSDGNFSITWGGKILSHGTYKLSGKNINVHEVLPEGQSRDFPFFVSEITDKQITFETTVQGGSRVTAVRE</sequence>
<name>A0A965ZJS4_9SPHI</name>
<organism evidence="1 2">
    <name type="scientific">Mucilaginibacter agri</name>
    <dbReference type="NCBI Taxonomy" id="2695265"/>
    <lineage>
        <taxon>Bacteria</taxon>
        <taxon>Pseudomonadati</taxon>
        <taxon>Bacteroidota</taxon>
        <taxon>Sphingobacteriia</taxon>
        <taxon>Sphingobacteriales</taxon>
        <taxon>Sphingobacteriaceae</taxon>
        <taxon>Mucilaginibacter</taxon>
    </lineage>
</organism>
<keyword evidence="2" id="KW-1185">Reference proteome</keyword>
<evidence type="ECO:0000313" key="1">
    <source>
        <dbReference type="EMBL" id="NCD70926.1"/>
    </source>
</evidence>
<dbReference type="AlphaFoldDB" id="A0A965ZJS4"/>
<evidence type="ECO:0008006" key="3">
    <source>
        <dbReference type="Google" id="ProtNLM"/>
    </source>
</evidence>
<proteinExistence type="predicted"/>
<dbReference type="EMBL" id="WWEO01000043">
    <property type="protein sequence ID" value="NCD70926.1"/>
    <property type="molecule type" value="Genomic_DNA"/>
</dbReference>
<dbReference type="PROSITE" id="PS51257">
    <property type="entry name" value="PROKAR_LIPOPROTEIN"/>
    <property type="match status" value="1"/>
</dbReference>
<protein>
    <recommendedName>
        <fullName evidence="3">Lipocalin-like domain-containing protein</fullName>
    </recommendedName>
</protein>
<reference evidence="1" key="2">
    <citation type="submission" date="2020-10" db="EMBL/GenBank/DDBJ databases">
        <title>Mucilaginibacter sp. nov., isolated from soil.</title>
        <authorList>
            <person name="Jeon C.O."/>
        </authorList>
    </citation>
    <scope>NUCLEOTIDE SEQUENCE</scope>
    <source>
        <strain evidence="1">R11</strain>
    </source>
</reference>
<comment type="caution">
    <text evidence="1">The sequence shown here is derived from an EMBL/GenBank/DDBJ whole genome shotgun (WGS) entry which is preliminary data.</text>
</comment>